<dbReference type="EMBL" id="SJPW01000003">
    <property type="protein sequence ID" value="TWU56434.1"/>
    <property type="molecule type" value="Genomic_DNA"/>
</dbReference>
<name>A0A5C6F7I6_9BACT</name>
<reference evidence="2 3" key="1">
    <citation type="submission" date="2019-02" db="EMBL/GenBank/DDBJ databases">
        <title>Deep-cultivation of Planctomycetes and their phenomic and genomic characterization uncovers novel biology.</title>
        <authorList>
            <person name="Wiegand S."/>
            <person name="Jogler M."/>
            <person name="Boedeker C."/>
            <person name="Pinto D."/>
            <person name="Vollmers J."/>
            <person name="Rivas-Marin E."/>
            <person name="Kohn T."/>
            <person name="Peeters S.H."/>
            <person name="Heuer A."/>
            <person name="Rast P."/>
            <person name="Oberbeckmann S."/>
            <person name="Bunk B."/>
            <person name="Jeske O."/>
            <person name="Meyerdierks A."/>
            <person name="Storesund J.E."/>
            <person name="Kallscheuer N."/>
            <person name="Luecker S."/>
            <person name="Lage O.M."/>
            <person name="Pohl T."/>
            <person name="Merkel B.J."/>
            <person name="Hornburger P."/>
            <person name="Mueller R.-W."/>
            <person name="Bruemmer F."/>
            <person name="Labrenz M."/>
            <person name="Spormann A.M."/>
            <person name="Op Den Camp H."/>
            <person name="Overmann J."/>
            <person name="Amann R."/>
            <person name="Jetten M.S.M."/>
            <person name="Mascher T."/>
            <person name="Medema M.H."/>
            <person name="Devos D.P."/>
            <person name="Kaster A.-K."/>
            <person name="Ovreas L."/>
            <person name="Rohde M."/>
            <person name="Galperin M.Y."/>
            <person name="Jogler C."/>
        </authorList>
    </citation>
    <scope>NUCLEOTIDE SEQUENCE [LARGE SCALE GENOMIC DNA]</scope>
    <source>
        <strain evidence="2 3">Poly51</strain>
    </source>
</reference>
<keyword evidence="3" id="KW-1185">Reference proteome</keyword>
<protein>
    <recommendedName>
        <fullName evidence="1">SseB protein N-terminal domain-containing protein</fullName>
    </recommendedName>
</protein>
<sequence length="140" mass="14912">MSGKSPYPALTESRDAEAIRKLILAGEFVLISVEEEDEGNDDGEEGSYGALTAEIDGFEALVVFTSEKIAGEFVNQQADLFGEGEEVEGIVVEGDALLEYLPEGFGMLVDPEFDDACVVDPALVIEVLGDDSANDDGDDE</sequence>
<dbReference type="OrthoDB" id="282429at2"/>
<dbReference type="AlphaFoldDB" id="A0A5C6F7I6"/>
<feature type="domain" description="SseB protein N-terminal" evidence="1">
    <location>
        <begin position="16"/>
        <end position="124"/>
    </location>
</feature>
<accession>A0A5C6F7I6</accession>
<comment type="caution">
    <text evidence="2">The sequence shown here is derived from an EMBL/GenBank/DDBJ whole genome shotgun (WGS) entry which is preliminary data.</text>
</comment>
<organism evidence="2 3">
    <name type="scientific">Rubripirellula tenax</name>
    <dbReference type="NCBI Taxonomy" id="2528015"/>
    <lineage>
        <taxon>Bacteria</taxon>
        <taxon>Pseudomonadati</taxon>
        <taxon>Planctomycetota</taxon>
        <taxon>Planctomycetia</taxon>
        <taxon>Pirellulales</taxon>
        <taxon>Pirellulaceae</taxon>
        <taxon>Rubripirellula</taxon>
    </lineage>
</organism>
<dbReference type="RefSeq" id="WP_146457502.1">
    <property type="nucleotide sequence ID" value="NZ_SJPW01000003.1"/>
</dbReference>
<dbReference type="Proteomes" id="UP000318288">
    <property type="component" value="Unassembled WGS sequence"/>
</dbReference>
<proteinExistence type="predicted"/>
<gene>
    <name evidence="2" type="ORF">Poly51_23440</name>
</gene>
<dbReference type="InterPro" id="IPR009839">
    <property type="entry name" value="SseB_N"/>
</dbReference>
<dbReference type="Pfam" id="PF07179">
    <property type="entry name" value="SseB"/>
    <property type="match status" value="1"/>
</dbReference>
<evidence type="ECO:0000259" key="1">
    <source>
        <dbReference type="Pfam" id="PF07179"/>
    </source>
</evidence>
<evidence type="ECO:0000313" key="3">
    <source>
        <dbReference type="Proteomes" id="UP000318288"/>
    </source>
</evidence>
<evidence type="ECO:0000313" key="2">
    <source>
        <dbReference type="EMBL" id="TWU56434.1"/>
    </source>
</evidence>